<name>A0A7W5CGH6_9MICO</name>
<evidence type="ECO:0000313" key="5">
    <source>
        <dbReference type="Proteomes" id="UP000543579"/>
    </source>
</evidence>
<dbReference type="PROSITE" id="PS51257">
    <property type="entry name" value="PROKAR_LIPOPROTEIN"/>
    <property type="match status" value="1"/>
</dbReference>
<organism evidence="4 5">
    <name type="scientific">Microbacterium proteolyticum</name>
    <dbReference type="NCBI Taxonomy" id="1572644"/>
    <lineage>
        <taxon>Bacteria</taxon>
        <taxon>Bacillati</taxon>
        <taxon>Actinomycetota</taxon>
        <taxon>Actinomycetes</taxon>
        <taxon>Micrococcales</taxon>
        <taxon>Microbacteriaceae</taxon>
        <taxon>Microbacterium</taxon>
    </lineage>
</organism>
<dbReference type="RefSeq" id="WP_183418004.1">
    <property type="nucleotide sequence ID" value="NZ_JACHXY010000001.1"/>
</dbReference>
<sequence length="124" mass="12741">MRKIGALAAAILVAAMLSGCGSLPVSPSRSASATPTETSSATEDALAQETAYYTALRKQLPQTDLSNAGLWIDLGRAVCKAFDDGLTPKEVFDSMSGGAITQPEASAVVVISGIHLCPEYAPTP</sequence>
<protein>
    <recommendedName>
        <fullName evidence="3">DUF732 domain-containing protein</fullName>
    </recommendedName>
</protein>
<evidence type="ECO:0000256" key="1">
    <source>
        <dbReference type="SAM" id="MobiDB-lite"/>
    </source>
</evidence>
<gene>
    <name evidence="4" type="ORF">FHS07_000138</name>
</gene>
<dbReference type="AlphaFoldDB" id="A0A7W5CGH6"/>
<feature type="signal peptide" evidence="2">
    <location>
        <begin position="1"/>
        <end position="21"/>
    </location>
</feature>
<reference evidence="4 5" key="1">
    <citation type="submission" date="2020-08" db="EMBL/GenBank/DDBJ databases">
        <title>Genomic Encyclopedia of Type Strains, Phase III (KMG-III): the genomes of soil and plant-associated and newly described type strains.</title>
        <authorList>
            <person name="Whitman W."/>
        </authorList>
    </citation>
    <scope>NUCLEOTIDE SEQUENCE [LARGE SCALE GENOMIC DNA]</scope>
    <source>
        <strain evidence="4 5">CECT 8356</strain>
    </source>
</reference>
<dbReference type="Proteomes" id="UP000543579">
    <property type="component" value="Unassembled WGS sequence"/>
</dbReference>
<evidence type="ECO:0000313" key="4">
    <source>
        <dbReference type="EMBL" id="MBB3156454.1"/>
    </source>
</evidence>
<feature type="chain" id="PRO_5039356483" description="DUF732 domain-containing protein" evidence="2">
    <location>
        <begin position="22"/>
        <end position="124"/>
    </location>
</feature>
<proteinExistence type="predicted"/>
<feature type="region of interest" description="Disordered" evidence="1">
    <location>
        <begin position="24"/>
        <end position="44"/>
    </location>
</feature>
<feature type="domain" description="DUF732" evidence="3">
    <location>
        <begin position="64"/>
        <end position="119"/>
    </location>
</feature>
<comment type="caution">
    <text evidence="4">The sequence shown here is derived from an EMBL/GenBank/DDBJ whole genome shotgun (WGS) entry which is preliminary data.</text>
</comment>
<evidence type="ECO:0000256" key="2">
    <source>
        <dbReference type="SAM" id="SignalP"/>
    </source>
</evidence>
<keyword evidence="2" id="KW-0732">Signal</keyword>
<dbReference type="Pfam" id="PF05305">
    <property type="entry name" value="DUF732"/>
    <property type="match status" value="1"/>
</dbReference>
<dbReference type="EMBL" id="JACHXY010000001">
    <property type="protein sequence ID" value="MBB3156454.1"/>
    <property type="molecule type" value="Genomic_DNA"/>
</dbReference>
<evidence type="ECO:0000259" key="3">
    <source>
        <dbReference type="Pfam" id="PF05305"/>
    </source>
</evidence>
<accession>A0A7W5CGH6</accession>
<dbReference type="InterPro" id="IPR007969">
    <property type="entry name" value="DUF732"/>
</dbReference>
<feature type="compositionally biased region" description="Low complexity" evidence="1">
    <location>
        <begin position="26"/>
        <end position="44"/>
    </location>
</feature>